<dbReference type="OrthoDB" id="9794816at2"/>
<dbReference type="InterPro" id="IPR029062">
    <property type="entry name" value="Class_I_gatase-like"/>
</dbReference>
<dbReference type="GO" id="GO:0016740">
    <property type="term" value="F:transferase activity"/>
    <property type="evidence" value="ECO:0007669"/>
    <property type="project" value="UniProtKB-KW"/>
</dbReference>
<proteinExistence type="predicted"/>
<protein>
    <submittedName>
        <fullName evidence="2">Type 1 glutamine amidotransferase</fullName>
    </submittedName>
</protein>
<dbReference type="Gene3D" id="3.40.50.880">
    <property type="match status" value="1"/>
</dbReference>
<dbReference type="Proteomes" id="UP000305131">
    <property type="component" value="Unassembled WGS sequence"/>
</dbReference>
<evidence type="ECO:0000313" key="2">
    <source>
        <dbReference type="EMBL" id="TLX44344.1"/>
    </source>
</evidence>
<dbReference type="GO" id="GO:0005829">
    <property type="term" value="C:cytosol"/>
    <property type="evidence" value="ECO:0007669"/>
    <property type="project" value="TreeGrafter"/>
</dbReference>
<dbReference type="SUPFAM" id="SSF52317">
    <property type="entry name" value="Class I glutamine amidotransferase-like"/>
    <property type="match status" value="1"/>
</dbReference>
<gene>
    <name evidence="2" type="ORF">FBQ73_03840</name>
</gene>
<dbReference type="InterPro" id="IPR017926">
    <property type="entry name" value="GATASE"/>
</dbReference>
<evidence type="ECO:0000259" key="1">
    <source>
        <dbReference type="Pfam" id="PF00117"/>
    </source>
</evidence>
<dbReference type="PANTHER" id="PTHR42695:SF5">
    <property type="entry name" value="GLUTAMINE AMIDOTRANSFERASE YLR126C-RELATED"/>
    <property type="match status" value="1"/>
</dbReference>
<name>A0A6C1KMF4_XANAU</name>
<dbReference type="EMBL" id="VAUP01000010">
    <property type="protein sequence ID" value="TLX44344.1"/>
    <property type="molecule type" value="Genomic_DNA"/>
</dbReference>
<accession>A0A6C1KMF4</accession>
<feature type="domain" description="Glutamine amidotransferase" evidence="1">
    <location>
        <begin position="83"/>
        <end position="187"/>
    </location>
</feature>
<dbReference type="AlphaFoldDB" id="A0A6C1KMF4"/>
<organism evidence="2 3">
    <name type="scientific">Xanthobacter autotrophicus</name>
    <dbReference type="NCBI Taxonomy" id="280"/>
    <lineage>
        <taxon>Bacteria</taxon>
        <taxon>Pseudomonadati</taxon>
        <taxon>Pseudomonadota</taxon>
        <taxon>Alphaproteobacteria</taxon>
        <taxon>Hyphomicrobiales</taxon>
        <taxon>Xanthobacteraceae</taxon>
        <taxon>Xanthobacter</taxon>
    </lineage>
</organism>
<comment type="caution">
    <text evidence="2">The sequence shown here is derived from an EMBL/GenBank/DDBJ whole genome shotgun (WGS) entry which is preliminary data.</text>
</comment>
<sequence>MAQAEDRGMKIGILQTGRAPEDLHEQHGDYDAMFRRLLAGRGFEFVTYPVLDGVFPDSVNDAEGWLITGSRFGVYEPHPWIAPLEDFLRRAYAAGVPLVGICFGHQILAQALGGKVEKFAGGWSVGVERYAVEGLLDDARLVAWHQDQVVEKPADAEVIATSPFCRFAALAYGDKALSFQPHPEFTPAFGADLLKARGKALPEELAAKAAESLEGETSTPAIADMIDAFLRRGQPGKAAAEVEPAAQTVKP</sequence>
<dbReference type="InterPro" id="IPR044992">
    <property type="entry name" value="ChyE-like"/>
</dbReference>
<evidence type="ECO:0000313" key="3">
    <source>
        <dbReference type="Proteomes" id="UP000305131"/>
    </source>
</evidence>
<reference evidence="2 3" key="1">
    <citation type="submission" date="2019-05" db="EMBL/GenBank/DDBJ databases">
        <authorList>
            <person name="Zhou X."/>
        </authorList>
    </citation>
    <scope>NUCLEOTIDE SEQUENCE [LARGE SCALE GENOMIC DNA]</scope>
    <source>
        <strain evidence="2 3">DSM 432</strain>
    </source>
</reference>
<dbReference type="CDD" id="cd01741">
    <property type="entry name" value="GATase1_1"/>
    <property type="match status" value="1"/>
</dbReference>
<dbReference type="PROSITE" id="PS51273">
    <property type="entry name" value="GATASE_TYPE_1"/>
    <property type="match status" value="1"/>
</dbReference>
<keyword evidence="2" id="KW-0808">Transferase</keyword>
<keyword evidence="2" id="KW-0315">Glutamine amidotransferase</keyword>
<dbReference type="PANTHER" id="PTHR42695">
    <property type="entry name" value="GLUTAMINE AMIDOTRANSFERASE YLR126C-RELATED"/>
    <property type="match status" value="1"/>
</dbReference>
<dbReference type="Pfam" id="PF00117">
    <property type="entry name" value="GATase"/>
    <property type="match status" value="1"/>
</dbReference>